<dbReference type="InterPro" id="IPR013761">
    <property type="entry name" value="SAM/pointed_sf"/>
</dbReference>
<reference evidence="5" key="2">
    <citation type="submission" date="2020-09" db="EMBL/GenBank/DDBJ databases">
        <authorList>
            <person name="Sun Q."/>
            <person name="Zhou Y."/>
        </authorList>
    </citation>
    <scope>NUCLEOTIDE SEQUENCE</scope>
    <source>
        <strain evidence="5">CGMCC 1.15725</strain>
    </source>
</reference>
<dbReference type="PANTHER" id="PTHR16305:SF28">
    <property type="entry name" value="GUANYLATE CYCLASE DOMAIN-CONTAINING PROTEIN"/>
    <property type="match status" value="1"/>
</dbReference>
<dbReference type="CDD" id="cd07302">
    <property type="entry name" value="CHD"/>
    <property type="match status" value="1"/>
</dbReference>
<dbReference type="InterPro" id="IPR041664">
    <property type="entry name" value="AAA_16"/>
</dbReference>
<dbReference type="Gene3D" id="1.10.150.50">
    <property type="entry name" value="Transcription Factor, Ets-1"/>
    <property type="match status" value="1"/>
</dbReference>
<evidence type="ECO:0000313" key="6">
    <source>
        <dbReference type="Proteomes" id="UP000646365"/>
    </source>
</evidence>
<comment type="caution">
    <text evidence="5">The sequence shown here is derived from an EMBL/GenBank/DDBJ whole genome shotgun (WGS) entry which is preliminary data.</text>
</comment>
<dbReference type="SMART" id="SM00044">
    <property type="entry name" value="CYCc"/>
    <property type="match status" value="1"/>
</dbReference>
<name>A0A8J3E185_9PROT</name>
<feature type="domain" description="SAM" evidence="3">
    <location>
        <begin position="1"/>
        <end position="58"/>
    </location>
</feature>
<dbReference type="GO" id="GO:0005737">
    <property type="term" value="C:cytoplasm"/>
    <property type="evidence" value="ECO:0007669"/>
    <property type="project" value="TreeGrafter"/>
</dbReference>
<organism evidence="5 6">
    <name type="scientific">Aliidongia dinghuensis</name>
    <dbReference type="NCBI Taxonomy" id="1867774"/>
    <lineage>
        <taxon>Bacteria</taxon>
        <taxon>Pseudomonadati</taxon>
        <taxon>Pseudomonadota</taxon>
        <taxon>Alphaproteobacteria</taxon>
        <taxon>Rhodospirillales</taxon>
        <taxon>Dongiaceae</taxon>
        <taxon>Aliidongia</taxon>
    </lineage>
</organism>
<dbReference type="Pfam" id="PF00211">
    <property type="entry name" value="Guanylate_cyc"/>
    <property type="match status" value="1"/>
</dbReference>
<keyword evidence="1" id="KW-0547">Nucleotide-binding</keyword>
<evidence type="ECO:0000256" key="1">
    <source>
        <dbReference type="ARBA" id="ARBA00022741"/>
    </source>
</evidence>
<dbReference type="SUPFAM" id="SSF52540">
    <property type="entry name" value="P-loop containing nucleoside triphosphate hydrolases"/>
    <property type="match status" value="1"/>
</dbReference>
<dbReference type="SMART" id="SM00454">
    <property type="entry name" value="SAM"/>
    <property type="match status" value="1"/>
</dbReference>
<proteinExistence type="predicted"/>
<dbReference type="InterPro" id="IPR001660">
    <property type="entry name" value="SAM"/>
</dbReference>
<dbReference type="InterPro" id="IPR001054">
    <property type="entry name" value="A/G_cyclase"/>
</dbReference>
<dbReference type="PANTHER" id="PTHR16305">
    <property type="entry name" value="TESTICULAR SOLUBLE ADENYLYL CYCLASE"/>
    <property type="match status" value="1"/>
</dbReference>
<dbReference type="EMBL" id="BMJQ01000001">
    <property type="protein sequence ID" value="GGE98708.1"/>
    <property type="molecule type" value="Genomic_DNA"/>
</dbReference>
<dbReference type="InterPro" id="IPR027417">
    <property type="entry name" value="P-loop_NTPase"/>
</dbReference>
<dbReference type="SUPFAM" id="SSF55073">
    <property type="entry name" value="Nucleotide cyclase"/>
    <property type="match status" value="1"/>
</dbReference>
<dbReference type="AlphaFoldDB" id="A0A8J3E185"/>
<dbReference type="Pfam" id="PF00536">
    <property type="entry name" value="SAM_1"/>
    <property type="match status" value="1"/>
</dbReference>
<evidence type="ECO:0000313" key="5">
    <source>
        <dbReference type="EMBL" id="GGE98708.1"/>
    </source>
</evidence>
<evidence type="ECO:0000259" key="3">
    <source>
        <dbReference type="PROSITE" id="PS50105"/>
    </source>
</evidence>
<keyword evidence="6" id="KW-1185">Reference proteome</keyword>
<feature type="domain" description="Guanylate cyclase" evidence="4">
    <location>
        <begin position="82"/>
        <end position="211"/>
    </location>
</feature>
<dbReference type="Gene3D" id="3.40.50.300">
    <property type="entry name" value="P-loop containing nucleotide triphosphate hydrolases"/>
    <property type="match status" value="1"/>
</dbReference>
<dbReference type="GO" id="GO:0005524">
    <property type="term" value="F:ATP binding"/>
    <property type="evidence" value="ECO:0007669"/>
    <property type="project" value="UniProtKB-KW"/>
</dbReference>
<reference evidence="5" key="1">
    <citation type="journal article" date="2014" name="Int. J. Syst. Evol. Microbiol.">
        <title>Complete genome sequence of Corynebacterium casei LMG S-19264T (=DSM 44701T), isolated from a smear-ripened cheese.</title>
        <authorList>
            <consortium name="US DOE Joint Genome Institute (JGI-PGF)"/>
            <person name="Walter F."/>
            <person name="Albersmeier A."/>
            <person name="Kalinowski J."/>
            <person name="Ruckert C."/>
        </authorList>
    </citation>
    <scope>NUCLEOTIDE SEQUENCE</scope>
    <source>
        <strain evidence="5">CGMCC 1.15725</strain>
    </source>
</reference>
<evidence type="ECO:0000259" key="4">
    <source>
        <dbReference type="PROSITE" id="PS50125"/>
    </source>
</evidence>
<gene>
    <name evidence="5" type="ORF">GCM10011611_00260</name>
</gene>
<dbReference type="PROSITE" id="PS50125">
    <property type="entry name" value="GUANYLATE_CYCLASE_2"/>
    <property type="match status" value="1"/>
</dbReference>
<dbReference type="GO" id="GO:0035556">
    <property type="term" value="P:intracellular signal transduction"/>
    <property type="evidence" value="ECO:0007669"/>
    <property type="project" value="InterPro"/>
</dbReference>
<dbReference type="CDD" id="cd09487">
    <property type="entry name" value="SAM_superfamily"/>
    <property type="match status" value="1"/>
</dbReference>
<dbReference type="GO" id="GO:0004016">
    <property type="term" value="F:adenylate cyclase activity"/>
    <property type="evidence" value="ECO:0007669"/>
    <property type="project" value="UniProtKB-ARBA"/>
</dbReference>
<evidence type="ECO:0000256" key="2">
    <source>
        <dbReference type="ARBA" id="ARBA00022840"/>
    </source>
</evidence>
<dbReference type="SUPFAM" id="SSF47769">
    <property type="entry name" value="SAM/Pointed domain"/>
    <property type="match status" value="1"/>
</dbReference>
<keyword evidence="2" id="KW-0067">ATP-binding</keyword>
<sequence>MREWLASIGLGARADAFVNQQIEFSHLVELTDEDLKELGLTIGERKRLRQALKALADDRPAGNPARVETRGPAAPAERRPLTVVFVDIVDSAALGETLEPEDLLEIIRQYRELCGRIVQRYGGVVARFVGDGTLAYFSYPTAHEDDPVRAVRASVEIVQELGALETSLGFPLQVRIGVATGRVVISDLFAGGALEKSSIVGSTPNLAARLQALARPNGIVVAAETYVRVRRRFECEDLGSHELKGFKAPVSVYRVLGDRPTDQKSAREHLTPFQGRSTEVAALQNAWQQAAAGRANAVLLVGDAGIGKSRLVAQFLEHIPPEAALLRFAASPFDLDSPLHPVIEQLRESAGIAQDGTDAGKLDKIRATLAGSAQDRERALPVIAELLRVPCAASDTAGMTAAKRKERALSTLVEQVLLAADRAPLVVVVEDLHWLDPSSLELLSVLIERIDRRRILLLLTSRPGFSAPWTEKPPVVCLGLQRLGTEDILEMVQNLAGNRPVALQLAYQIVNKTDGVPLFVEEFVRSLLQRGRGDLLSAALPEQGGMAIPASLHELLIARLDRSGPAKLVAQAAAVIGRGDIRPDLLAEALQTTADKLRDALALLAEAGLLYPDGGANAVRYRFGHDLVRDAAYDSLLRDHRRDLHARVAHALLRLAPEIAEDQPELLALHLMEGGLPDESIPYWLTGGRRSLARSALTEGNRLLRRALQALDLLPDSPDRVERRLEVMGLLGPVLIALHGPGSTEAHALYVTAYELCQNHREMRSHYPIYWGWWRLSRDFRVMAERASALLTRASDRGDPDLQLQAHHCNWASHYNSGDLDGCLSHIDAGMAIYRSGSYEAHASLYGNHDARVCAHGELAQVYWMQGRTSAALIEEQSSVEAAASLGHLGSIIHAKDMALLHRVYRGDHADVWQMANELIRFASDHGFSDHRAKGLIFRGWAAAHLGDTTSGLEALLAGLERQREIGTREDFPIYACLHAEALAANGRADEGLDELTRARVEFEEIGLRIWLPEVLRVQAEMLMLVDPHRSERALTLLEAAAREAEVQGVAMLGLRIATSQARLLMCERRGKEALQLIRAARAQVPDRTACRELVAADALEGRLLDRRSNVRVDP</sequence>
<dbReference type="Pfam" id="PF13191">
    <property type="entry name" value="AAA_16"/>
    <property type="match status" value="1"/>
</dbReference>
<accession>A0A8J3E185</accession>
<dbReference type="Gene3D" id="3.30.70.1230">
    <property type="entry name" value="Nucleotide cyclase"/>
    <property type="match status" value="1"/>
</dbReference>
<dbReference type="PROSITE" id="PS50105">
    <property type="entry name" value="SAM_DOMAIN"/>
    <property type="match status" value="1"/>
</dbReference>
<dbReference type="GO" id="GO:0009190">
    <property type="term" value="P:cyclic nucleotide biosynthetic process"/>
    <property type="evidence" value="ECO:0007669"/>
    <property type="project" value="InterPro"/>
</dbReference>
<dbReference type="InterPro" id="IPR029787">
    <property type="entry name" value="Nucleotide_cyclase"/>
</dbReference>
<dbReference type="Proteomes" id="UP000646365">
    <property type="component" value="Unassembled WGS sequence"/>
</dbReference>
<protein>
    <submittedName>
        <fullName evidence="5">Adenylate/guanylate cyclase domain-containing protein</fullName>
    </submittedName>
</protein>